<dbReference type="AlphaFoldDB" id="A0A7J6R361"/>
<gene>
    <name evidence="2" type="ORF">FOZ62_009259</name>
</gene>
<feature type="compositionally biased region" description="Low complexity" evidence="1">
    <location>
        <begin position="91"/>
        <end position="108"/>
    </location>
</feature>
<organism evidence="2 3">
    <name type="scientific">Perkinsus olseni</name>
    <name type="common">Perkinsus atlanticus</name>
    <dbReference type="NCBI Taxonomy" id="32597"/>
    <lineage>
        <taxon>Eukaryota</taxon>
        <taxon>Sar</taxon>
        <taxon>Alveolata</taxon>
        <taxon>Perkinsozoa</taxon>
        <taxon>Perkinsea</taxon>
        <taxon>Perkinsida</taxon>
        <taxon>Perkinsidae</taxon>
        <taxon>Perkinsus</taxon>
    </lineage>
</organism>
<comment type="caution">
    <text evidence="2">The sequence shown here is derived from an EMBL/GenBank/DDBJ whole genome shotgun (WGS) entry which is preliminary data.</text>
</comment>
<proteinExistence type="predicted"/>
<evidence type="ECO:0000313" key="3">
    <source>
        <dbReference type="Proteomes" id="UP000574390"/>
    </source>
</evidence>
<sequence>EPRQSSPPDCPTGTVQWMTFWMMRRCTPTRNSCSFRLGKLRDTTMRLTCWWTVWGSLVHKRLPAMQRTWTLPGCHARGLWRHLGCRSGIGSTSVPRWSSSKPSPRTSSRRWCLSKQELLPERQRRFSPSAHSFV</sequence>
<feature type="non-terminal residue" evidence="2">
    <location>
        <position position="1"/>
    </location>
</feature>
<evidence type="ECO:0000256" key="1">
    <source>
        <dbReference type="SAM" id="MobiDB-lite"/>
    </source>
</evidence>
<protein>
    <submittedName>
        <fullName evidence="2">Uncharacterized protein</fullName>
    </submittedName>
</protein>
<evidence type="ECO:0000313" key="2">
    <source>
        <dbReference type="EMBL" id="KAF4715028.1"/>
    </source>
</evidence>
<reference evidence="2 3" key="1">
    <citation type="submission" date="2020-04" db="EMBL/GenBank/DDBJ databases">
        <title>Perkinsus olseni comparative genomics.</title>
        <authorList>
            <person name="Bogema D.R."/>
        </authorList>
    </citation>
    <scope>NUCLEOTIDE SEQUENCE [LARGE SCALE GENOMIC DNA]</scope>
    <source>
        <strain evidence="2">ATCC PRA-205</strain>
    </source>
</reference>
<feature type="region of interest" description="Disordered" evidence="1">
    <location>
        <begin position="88"/>
        <end position="108"/>
    </location>
</feature>
<dbReference type="Proteomes" id="UP000574390">
    <property type="component" value="Unassembled WGS sequence"/>
</dbReference>
<accession>A0A7J6R361</accession>
<feature type="non-terminal residue" evidence="2">
    <location>
        <position position="134"/>
    </location>
</feature>
<name>A0A7J6R361_PEROL</name>
<dbReference type="EMBL" id="JABANM010025150">
    <property type="protein sequence ID" value="KAF4715028.1"/>
    <property type="molecule type" value="Genomic_DNA"/>
</dbReference>